<protein>
    <submittedName>
        <fullName evidence="3">DUF4332 domain-containing protein</fullName>
    </submittedName>
</protein>
<dbReference type="Pfam" id="PF14229">
    <property type="entry name" value="DUF4332"/>
    <property type="match status" value="2"/>
</dbReference>
<dbReference type="EMBL" id="VWOX01000006">
    <property type="protein sequence ID" value="KAA5543109.1"/>
    <property type="molecule type" value="Genomic_DNA"/>
</dbReference>
<feature type="domain" description="DUF4332" evidence="2">
    <location>
        <begin position="1064"/>
        <end position="1179"/>
    </location>
</feature>
<organism evidence="3 4">
    <name type="scientific">Roseiconus nitratireducens</name>
    <dbReference type="NCBI Taxonomy" id="2605748"/>
    <lineage>
        <taxon>Bacteria</taxon>
        <taxon>Pseudomonadati</taxon>
        <taxon>Planctomycetota</taxon>
        <taxon>Planctomycetia</taxon>
        <taxon>Pirellulales</taxon>
        <taxon>Pirellulaceae</taxon>
        <taxon>Roseiconus</taxon>
    </lineage>
</organism>
<accession>A0A5M6DAS1</accession>
<keyword evidence="4" id="KW-1185">Reference proteome</keyword>
<comment type="caution">
    <text evidence="3">The sequence shown here is derived from an EMBL/GenBank/DDBJ whole genome shotgun (WGS) entry which is preliminary data.</text>
</comment>
<feature type="compositionally biased region" description="Basic and acidic residues" evidence="1">
    <location>
        <begin position="1314"/>
        <end position="1327"/>
    </location>
</feature>
<evidence type="ECO:0000313" key="4">
    <source>
        <dbReference type="Proteomes" id="UP000324479"/>
    </source>
</evidence>
<feature type="region of interest" description="Disordered" evidence="1">
    <location>
        <begin position="1229"/>
        <end position="1334"/>
    </location>
</feature>
<evidence type="ECO:0000259" key="2">
    <source>
        <dbReference type="Pfam" id="PF14229"/>
    </source>
</evidence>
<dbReference type="Proteomes" id="UP000324479">
    <property type="component" value="Unassembled WGS sequence"/>
</dbReference>
<feature type="domain" description="DUF4332" evidence="2">
    <location>
        <begin position="1356"/>
        <end position="1478"/>
    </location>
</feature>
<feature type="compositionally biased region" description="Polar residues" evidence="1">
    <location>
        <begin position="1271"/>
        <end position="1284"/>
    </location>
</feature>
<evidence type="ECO:0000313" key="3">
    <source>
        <dbReference type="EMBL" id="KAA5543109.1"/>
    </source>
</evidence>
<feature type="region of interest" description="Disordered" evidence="1">
    <location>
        <begin position="1019"/>
        <end position="1040"/>
    </location>
</feature>
<reference evidence="3 4" key="1">
    <citation type="submission" date="2019-08" db="EMBL/GenBank/DDBJ databases">
        <authorList>
            <person name="Dhanesh K."/>
            <person name="Kumar G."/>
            <person name="Sasikala C."/>
            <person name="Venkata Ramana C."/>
        </authorList>
    </citation>
    <scope>NUCLEOTIDE SEQUENCE [LARGE SCALE GENOMIC DNA]</scope>
    <source>
        <strain evidence="3 4">JC645</strain>
    </source>
</reference>
<gene>
    <name evidence="3" type="ORF">FYK55_12545</name>
</gene>
<dbReference type="InterPro" id="IPR025567">
    <property type="entry name" value="DUF4332"/>
</dbReference>
<dbReference type="RefSeq" id="WP_150076773.1">
    <property type="nucleotide sequence ID" value="NZ_VWOX01000006.1"/>
</dbReference>
<sequence>MLLDRIDIDHHGPLNRVELGPFSEHLNVVCTPEGAGKTAIARFVRDSLVRREYPLGMMSSSSGRVVWADRNGKIHCRREQDGTPTGRRTIEFETRGDAAHRFDWLHGSWIDGIADSTDASRALESIRIPESVVDGIVTDTAVTRVARVVEACLKSGLDDPKLYAGLPMGPSVVSGTSPDSPDQQQGMRRVVRDELARVEAELASLEASGLAGNATSPDEGWIETRRRQLQHRLGYLREELSRVRSGAWSATRPWTSQDRVVADELSRLHDRIWHLRVRRNELDRWLSQLEQDRHRVRYSTSSTASPPAQHHNADALNAFSTLPSAPGTFEMDARLRATLGTLEAQILRWRRVHDELRGLRQAITRLHPSIDAPTGSLPFSEEMLRRERMNRFLASLDRYNATASDGQTPWGAFEPILGTDPAWPDEVDLRIEAIVSHLDWLVSQYDAPGATWSQWYRAVPAAEAYRNQASLVRCLRTIQQDLLNVRRHGFRLQDRSQHGTRNHSPLWDVQQCEQWVVATIRRLIGYRQSLVADRRLADLVHYPSWLDESYERQNWSVWYIDHLESEAARRMHEIQKVSAELNHCLNAAAELHRRQRHTIGETSFSDPSFGMDAWQRPLAEFRSPVDLQAEIDAVRTELERLNQHHTDSPRVRWLRERRAKLIAKLGVPQTTRRSDSPLADEASQWLVRLSGGRLKRLRWSLNGTQPPANSAAKSDARQTWVQIDGVDEQLCPAVDRALAALALRLAAGDLLARTGRSIPLVVESHRELLRSGPADAASEHSWNATGNPPLNLSVIAALDDYAKQGRQVIVLTSDRLFADQAARRGGHTFSVHGERVAHAHRPLWRPHFAPESYVGPHAGAHVLDPAESVTDFSDAFVDQYYDSASTWDAHAQPSGMPPQSAADLYPPVGSGADDWQSVPGVPGVPASQQPFSALGPYDSLPQLPPAATFADINRNLDAIWQEIYGANPYAAAPAAVASARQPVRPAVPSGAVDSPDAASANGHWDDGYYFADSFTTVPRGSNAPRASEPNSQTDRPAEAPRKVSPFFLTVDSPIDQAPSVDGVSASRLRKLNVSHITHLMQQDPNRLADALGLASVNAATIRRWQAECRLVCHVPQLRAFDARVLVGSGITDAGQLSATDPMDLLDRVEAFLATERGQRILLSGTSYELSRITSWIATANVTTDGEPILRVRDHQTVDGRVVGDGKKSRLVSRDAESFEYEFVDDQGQVVRARSKRRKAANEAAVTRQASRSDRDASGQVRRRVHPDGRTRSSVPLRSQRSFEGTSRRDGASSSAVHRRSMEPHSQEHTFGTRRAPEQDLRHSDGGRESVGVPAADEGVEELRFYLQRESPIVDAPSIGSRMAEKLEAIEVHSVDDLLNSDPAELAELLDHRRIDADVVAAWQHQSILVCRIPMLRGHDAQLLVAAGITTPEEVAALDPKELLEVIDPIARSNEGKRILRGGKLPDLAEVTEWVTYAGMNRDLVAA</sequence>
<evidence type="ECO:0000256" key="1">
    <source>
        <dbReference type="SAM" id="MobiDB-lite"/>
    </source>
</evidence>
<name>A0A5M6DAS1_9BACT</name>
<proteinExistence type="predicted"/>